<comment type="caution">
    <text evidence="1">The sequence shown here is derived from an EMBL/GenBank/DDBJ whole genome shotgun (WGS) entry which is preliminary data.</text>
</comment>
<sequence length="124" mass="14378">MSPGMYDQLTFLCKSSLIFFARKSSLFSVELEMTGLMVIRKESFFRTIATKGLLYRMMSVVNKKIFFPTEDVSTYWADELSMLRVPLGLNIQARRVCTGDWNDKFTPVSKLFDPVIPTMRSYFT</sequence>
<gene>
    <name evidence="1" type="ORF">AVEN_1871_1</name>
</gene>
<protein>
    <submittedName>
        <fullName evidence="1">Uncharacterized protein</fullName>
    </submittedName>
</protein>
<evidence type="ECO:0000313" key="2">
    <source>
        <dbReference type="Proteomes" id="UP000499080"/>
    </source>
</evidence>
<proteinExistence type="predicted"/>
<organism evidence="1 2">
    <name type="scientific">Araneus ventricosus</name>
    <name type="common">Orbweaver spider</name>
    <name type="synonym">Epeira ventricosa</name>
    <dbReference type="NCBI Taxonomy" id="182803"/>
    <lineage>
        <taxon>Eukaryota</taxon>
        <taxon>Metazoa</taxon>
        <taxon>Ecdysozoa</taxon>
        <taxon>Arthropoda</taxon>
        <taxon>Chelicerata</taxon>
        <taxon>Arachnida</taxon>
        <taxon>Araneae</taxon>
        <taxon>Araneomorphae</taxon>
        <taxon>Entelegynae</taxon>
        <taxon>Araneoidea</taxon>
        <taxon>Araneidae</taxon>
        <taxon>Araneus</taxon>
    </lineage>
</organism>
<evidence type="ECO:0000313" key="1">
    <source>
        <dbReference type="EMBL" id="GBO24645.1"/>
    </source>
</evidence>
<dbReference type="AlphaFoldDB" id="A0A4Y2VHC1"/>
<name>A0A4Y2VHC1_ARAVE</name>
<keyword evidence="2" id="KW-1185">Reference proteome</keyword>
<reference evidence="1 2" key="1">
    <citation type="journal article" date="2019" name="Sci. Rep.">
        <title>Orb-weaving spider Araneus ventricosus genome elucidates the spidroin gene catalogue.</title>
        <authorList>
            <person name="Kono N."/>
            <person name="Nakamura H."/>
            <person name="Ohtoshi R."/>
            <person name="Moran D.A.P."/>
            <person name="Shinohara A."/>
            <person name="Yoshida Y."/>
            <person name="Fujiwara M."/>
            <person name="Mori M."/>
            <person name="Tomita M."/>
            <person name="Arakawa K."/>
        </authorList>
    </citation>
    <scope>NUCLEOTIDE SEQUENCE [LARGE SCALE GENOMIC DNA]</scope>
</reference>
<accession>A0A4Y2VHC1</accession>
<dbReference type="EMBL" id="BGPR01047595">
    <property type="protein sequence ID" value="GBO24645.1"/>
    <property type="molecule type" value="Genomic_DNA"/>
</dbReference>
<dbReference type="Proteomes" id="UP000499080">
    <property type="component" value="Unassembled WGS sequence"/>
</dbReference>